<dbReference type="GO" id="GO:0008934">
    <property type="term" value="F:inositol monophosphate 1-phosphatase activity"/>
    <property type="evidence" value="ECO:0007669"/>
    <property type="project" value="TreeGrafter"/>
</dbReference>
<dbReference type="RefSeq" id="WP_203997266.1">
    <property type="nucleotide sequence ID" value="NZ_BOPG01000033.1"/>
</dbReference>
<dbReference type="PANTHER" id="PTHR20854:SF4">
    <property type="entry name" value="INOSITOL-1-MONOPHOSPHATASE-RELATED"/>
    <property type="match status" value="1"/>
</dbReference>
<evidence type="ECO:0000313" key="3">
    <source>
        <dbReference type="Proteomes" id="UP000612585"/>
    </source>
</evidence>
<dbReference type="CDD" id="cd01637">
    <property type="entry name" value="IMPase_like"/>
    <property type="match status" value="1"/>
</dbReference>
<dbReference type="SUPFAM" id="SSF56655">
    <property type="entry name" value="Carbohydrate phosphatase"/>
    <property type="match status" value="1"/>
</dbReference>
<proteinExistence type="predicted"/>
<dbReference type="Gene3D" id="3.30.540.10">
    <property type="entry name" value="Fructose-1,6-Bisphosphatase, subunit A, domain 1"/>
    <property type="match status" value="1"/>
</dbReference>
<dbReference type="Proteomes" id="UP000612585">
    <property type="component" value="Unassembled WGS sequence"/>
</dbReference>
<dbReference type="PANTHER" id="PTHR20854">
    <property type="entry name" value="INOSITOL MONOPHOSPHATASE"/>
    <property type="match status" value="1"/>
</dbReference>
<keyword evidence="3" id="KW-1185">Reference proteome</keyword>
<dbReference type="GO" id="GO:0046872">
    <property type="term" value="F:metal ion binding"/>
    <property type="evidence" value="ECO:0007669"/>
    <property type="project" value="UniProtKB-KW"/>
</dbReference>
<gene>
    <name evidence="2" type="ORF">Vau01_052080</name>
</gene>
<dbReference type="InterPro" id="IPR000760">
    <property type="entry name" value="Inositol_monophosphatase-like"/>
</dbReference>
<dbReference type="GO" id="GO:0006020">
    <property type="term" value="P:inositol metabolic process"/>
    <property type="evidence" value="ECO:0007669"/>
    <property type="project" value="TreeGrafter"/>
</dbReference>
<evidence type="ECO:0000313" key="2">
    <source>
        <dbReference type="EMBL" id="GIJ57692.1"/>
    </source>
</evidence>
<dbReference type="GO" id="GO:0007165">
    <property type="term" value="P:signal transduction"/>
    <property type="evidence" value="ECO:0007669"/>
    <property type="project" value="TreeGrafter"/>
</dbReference>
<keyword evidence="1" id="KW-0479">Metal-binding</keyword>
<accession>A0A8J3Z684</accession>
<name>A0A8J3Z684_9ACTN</name>
<sequence length="261" mass="26714">MTITDEDLAVEAATAGAAVVRAGYGAPLERFAKEGNDFATAADLEAEQAILAVIRAARPDDAFVGEEFGSVGSSERTWLVDPLCGTLNFAARTPLVAVNVALRTPSGITAAAVADPFAGELYWVTGGGAGLRRDGAVLPLAPSAVSGLVDVDLPAADAARFVVPRLLTDRAFLARFDPRVISSTLALVWVASGRRAAYVFDGDVVDNVHFAAGIAVCRAAGCIVTDLHGGPVGDRPGLLVAADEATHATLLPLLAEALAVA</sequence>
<protein>
    <submittedName>
        <fullName evidence="2">Phosphatase</fullName>
    </submittedName>
</protein>
<dbReference type="Gene3D" id="3.40.190.80">
    <property type="match status" value="1"/>
</dbReference>
<dbReference type="EMBL" id="BOPG01000033">
    <property type="protein sequence ID" value="GIJ57692.1"/>
    <property type="molecule type" value="Genomic_DNA"/>
</dbReference>
<feature type="binding site" evidence="1">
    <location>
        <position position="66"/>
    </location>
    <ligand>
        <name>Mg(2+)</name>
        <dbReference type="ChEBI" id="CHEBI:18420"/>
        <label>1</label>
        <note>catalytic</note>
    </ligand>
</feature>
<dbReference type="Pfam" id="PF00459">
    <property type="entry name" value="Inositol_P"/>
    <property type="match status" value="1"/>
</dbReference>
<evidence type="ECO:0000256" key="1">
    <source>
        <dbReference type="PIRSR" id="PIRSR600760-2"/>
    </source>
</evidence>
<keyword evidence="1" id="KW-0460">Magnesium</keyword>
<organism evidence="2 3">
    <name type="scientific">Virgisporangium aurantiacum</name>
    <dbReference type="NCBI Taxonomy" id="175570"/>
    <lineage>
        <taxon>Bacteria</taxon>
        <taxon>Bacillati</taxon>
        <taxon>Actinomycetota</taxon>
        <taxon>Actinomycetes</taxon>
        <taxon>Micromonosporales</taxon>
        <taxon>Micromonosporaceae</taxon>
        <taxon>Virgisporangium</taxon>
    </lineage>
</organism>
<dbReference type="AlphaFoldDB" id="A0A8J3Z684"/>
<comment type="cofactor">
    <cofactor evidence="1">
        <name>Mg(2+)</name>
        <dbReference type="ChEBI" id="CHEBI:18420"/>
    </cofactor>
</comment>
<comment type="caution">
    <text evidence="2">The sequence shown here is derived from an EMBL/GenBank/DDBJ whole genome shotgun (WGS) entry which is preliminary data.</text>
</comment>
<feature type="binding site" evidence="1">
    <location>
        <position position="83"/>
    </location>
    <ligand>
        <name>Mg(2+)</name>
        <dbReference type="ChEBI" id="CHEBI:18420"/>
        <label>1</label>
        <note>catalytic</note>
    </ligand>
</feature>
<reference evidence="2" key="1">
    <citation type="submission" date="2021-01" db="EMBL/GenBank/DDBJ databases">
        <title>Whole genome shotgun sequence of Virgisporangium aurantiacum NBRC 16421.</title>
        <authorList>
            <person name="Komaki H."/>
            <person name="Tamura T."/>
        </authorList>
    </citation>
    <scope>NUCLEOTIDE SEQUENCE</scope>
    <source>
        <strain evidence="2">NBRC 16421</strain>
    </source>
</reference>
<dbReference type="PRINTS" id="PR00377">
    <property type="entry name" value="IMPHPHTASES"/>
</dbReference>
<feature type="binding site" evidence="1">
    <location>
        <position position="81"/>
    </location>
    <ligand>
        <name>Mg(2+)</name>
        <dbReference type="ChEBI" id="CHEBI:18420"/>
        <label>1</label>
        <note>catalytic</note>
    </ligand>
</feature>